<dbReference type="Proteomes" id="UP001341840">
    <property type="component" value="Unassembled WGS sequence"/>
</dbReference>
<evidence type="ECO:0000313" key="2">
    <source>
        <dbReference type="Proteomes" id="UP001341840"/>
    </source>
</evidence>
<dbReference type="EMBL" id="JASCZI010031592">
    <property type="protein sequence ID" value="MED6127082.1"/>
    <property type="molecule type" value="Genomic_DNA"/>
</dbReference>
<organism evidence="1 2">
    <name type="scientific">Stylosanthes scabra</name>
    <dbReference type="NCBI Taxonomy" id="79078"/>
    <lineage>
        <taxon>Eukaryota</taxon>
        <taxon>Viridiplantae</taxon>
        <taxon>Streptophyta</taxon>
        <taxon>Embryophyta</taxon>
        <taxon>Tracheophyta</taxon>
        <taxon>Spermatophyta</taxon>
        <taxon>Magnoliopsida</taxon>
        <taxon>eudicotyledons</taxon>
        <taxon>Gunneridae</taxon>
        <taxon>Pentapetalae</taxon>
        <taxon>rosids</taxon>
        <taxon>fabids</taxon>
        <taxon>Fabales</taxon>
        <taxon>Fabaceae</taxon>
        <taxon>Papilionoideae</taxon>
        <taxon>50 kb inversion clade</taxon>
        <taxon>dalbergioids sensu lato</taxon>
        <taxon>Dalbergieae</taxon>
        <taxon>Pterocarpus clade</taxon>
        <taxon>Stylosanthes</taxon>
    </lineage>
</organism>
<reference evidence="1 2" key="1">
    <citation type="journal article" date="2023" name="Plants (Basel)">
        <title>Bridging the Gap: Combining Genomics and Transcriptomics Approaches to Understand Stylosanthes scabra, an Orphan Legume from the Brazilian Caatinga.</title>
        <authorList>
            <person name="Ferreira-Neto J.R.C."/>
            <person name="da Silva M.D."/>
            <person name="Binneck E."/>
            <person name="de Melo N.F."/>
            <person name="da Silva R.H."/>
            <person name="de Melo A.L.T.M."/>
            <person name="Pandolfi V."/>
            <person name="Bustamante F.O."/>
            <person name="Brasileiro-Vidal A.C."/>
            <person name="Benko-Iseppon A.M."/>
        </authorList>
    </citation>
    <scope>NUCLEOTIDE SEQUENCE [LARGE SCALE GENOMIC DNA]</scope>
    <source>
        <tissue evidence="1">Leaves</tissue>
    </source>
</reference>
<comment type="caution">
    <text evidence="1">The sequence shown here is derived from an EMBL/GenBank/DDBJ whole genome shotgun (WGS) entry which is preliminary data.</text>
</comment>
<sequence>MCTLPSFQNLTNPHLASSKHGCNAVMTPLGPPHRITPYSLGHNVPTPSQAQYPPTLDLALAKSTTKNEEKKLAEQETKFGSKTEEKLHAYAWKSTHMHATQGLFHA</sequence>
<protein>
    <submittedName>
        <fullName evidence="1">Uncharacterized protein</fullName>
    </submittedName>
</protein>
<name>A0ABU6RST4_9FABA</name>
<accession>A0ABU6RST4</accession>
<keyword evidence="2" id="KW-1185">Reference proteome</keyword>
<evidence type="ECO:0000313" key="1">
    <source>
        <dbReference type="EMBL" id="MED6127082.1"/>
    </source>
</evidence>
<proteinExistence type="predicted"/>
<gene>
    <name evidence="1" type="ORF">PIB30_084724</name>
</gene>